<name>A0ABS8RPB1_DATST</name>
<reference evidence="1 2" key="1">
    <citation type="journal article" date="2021" name="BMC Genomics">
        <title>Datura genome reveals duplications of psychoactive alkaloid biosynthetic genes and high mutation rate following tissue culture.</title>
        <authorList>
            <person name="Rajewski A."/>
            <person name="Carter-House D."/>
            <person name="Stajich J."/>
            <person name="Litt A."/>
        </authorList>
    </citation>
    <scope>NUCLEOTIDE SEQUENCE [LARGE SCALE GENOMIC DNA]</scope>
    <source>
        <strain evidence="1">AR-01</strain>
    </source>
</reference>
<evidence type="ECO:0000313" key="1">
    <source>
        <dbReference type="EMBL" id="MCD7448545.1"/>
    </source>
</evidence>
<gene>
    <name evidence="1" type="ORF">HAX54_043820</name>
</gene>
<keyword evidence="2" id="KW-1185">Reference proteome</keyword>
<feature type="non-terminal residue" evidence="1">
    <location>
        <position position="60"/>
    </location>
</feature>
<accession>A0ABS8RPB1</accession>
<sequence length="60" mass="6916">MGNGLQDHYITPAFHLHAVDLYLRNVDVTQMIATGPSDIALHLRFIYMLQVCTYEPQVKR</sequence>
<dbReference type="EMBL" id="JACEIK010000066">
    <property type="protein sequence ID" value="MCD7448545.1"/>
    <property type="molecule type" value="Genomic_DNA"/>
</dbReference>
<proteinExistence type="predicted"/>
<protein>
    <submittedName>
        <fullName evidence="1">Uncharacterized protein</fullName>
    </submittedName>
</protein>
<organism evidence="1 2">
    <name type="scientific">Datura stramonium</name>
    <name type="common">Jimsonweed</name>
    <name type="synonym">Common thornapple</name>
    <dbReference type="NCBI Taxonomy" id="4076"/>
    <lineage>
        <taxon>Eukaryota</taxon>
        <taxon>Viridiplantae</taxon>
        <taxon>Streptophyta</taxon>
        <taxon>Embryophyta</taxon>
        <taxon>Tracheophyta</taxon>
        <taxon>Spermatophyta</taxon>
        <taxon>Magnoliopsida</taxon>
        <taxon>eudicotyledons</taxon>
        <taxon>Gunneridae</taxon>
        <taxon>Pentapetalae</taxon>
        <taxon>asterids</taxon>
        <taxon>lamiids</taxon>
        <taxon>Solanales</taxon>
        <taxon>Solanaceae</taxon>
        <taxon>Solanoideae</taxon>
        <taxon>Datureae</taxon>
        <taxon>Datura</taxon>
    </lineage>
</organism>
<evidence type="ECO:0000313" key="2">
    <source>
        <dbReference type="Proteomes" id="UP000823775"/>
    </source>
</evidence>
<dbReference type="Proteomes" id="UP000823775">
    <property type="component" value="Unassembled WGS sequence"/>
</dbReference>
<comment type="caution">
    <text evidence="1">The sequence shown here is derived from an EMBL/GenBank/DDBJ whole genome shotgun (WGS) entry which is preliminary data.</text>
</comment>